<gene>
    <name evidence="2" type="ORF">ABL78_7525</name>
</gene>
<evidence type="ECO:0000313" key="2">
    <source>
        <dbReference type="EMBL" id="KPI83439.1"/>
    </source>
</evidence>
<organism evidence="2 3">
    <name type="scientific">Leptomonas seymouri</name>
    <dbReference type="NCBI Taxonomy" id="5684"/>
    <lineage>
        <taxon>Eukaryota</taxon>
        <taxon>Discoba</taxon>
        <taxon>Euglenozoa</taxon>
        <taxon>Kinetoplastea</taxon>
        <taxon>Metakinetoplastina</taxon>
        <taxon>Trypanosomatida</taxon>
        <taxon>Trypanosomatidae</taxon>
        <taxon>Leishmaniinae</taxon>
        <taxon>Leptomonas</taxon>
    </lineage>
</organism>
<feature type="transmembrane region" description="Helical" evidence="1">
    <location>
        <begin position="53"/>
        <end position="76"/>
    </location>
</feature>
<comment type="caution">
    <text evidence="2">The sequence shown here is derived from an EMBL/GenBank/DDBJ whole genome shotgun (WGS) entry which is preliminary data.</text>
</comment>
<accession>A0A0N0P2W6</accession>
<feature type="transmembrane region" description="Helical" evidence="1">
    <location>
        <begin position="88"/>
        <end position="109"/>
    </location>
</feature>
<dbReference type="VEuPathDB" id="TriTrypDB:Lsey_0375_0040"/>
<sequence>MLRMDLAYLATAGATTVLSFAHYLTTANSITGQVPIHFNFFGAPDNFAAPWSFVMYPILAVGLSIAAVATTVAPAFKVVLPRNSVEQIATRATLMCSFVSVLGCQLYAARIANGSESKLPPLLLGAVYSCGGVPLVAAFAAKYLR</sequence>
<reference evidence="2 3" key="1">
    <citation type="journal article" date="2015" name="PLoS Pathog.">
        <title>Leptomonas seymouri: Adaptations to the Dixenous Life Cycle Analyzed by Genome Sequencing, Transcriptome Profiling and Co-infection with Leishmania donovani.</title>
        <authorList>
            <person name="Kraeva N."/>
            <person name="Butenko A."/>
            <person name="Hlavacova J."/>
            <person name="Kostygov A."/>
            <person name="Myskova J."/>
            <person name="Grybchuk D."/>
            <person name="Lestinova T."/>
            <person name="Votypka J."/>
            <person name="Volf P."/>
            <person name="Opperdoes F."/>
            <person name="Flegontov P."/>
            <person name="Lukes J."/>
            <person name="Yurchenko V."/>
        </authorList>
    </citation>
    <scope>NUCLEOTIDE SEQUENCE [LARGE SCALE GENOMIC DNA]</scope>
    <source>
        <strain evidence="2 3">ATCC 30220</strain>
    </source>
</reference>
<proteinExistence type="predicted"/>
<dbReference type="AlphaFoldDB" id="A0A0N0P2W6"/>
<feature type="transmembrane region" description="Helical" evidence="1">
    <location>
        <begin position="121"/>
        <end position="141"/>
    </location>
</feature>
<evidence type="ECO:0000313" key="3">
    <source>
        <dbReference type="Proteomes" id="UP000038009"/>
    </source>
</evidence>
<dbReference type="OrthoDB" id="264703at2759"/>
<dbReference type="Proteomes" id="UP000038009">
    <property type="component" value="Unassembled WGS sequence"/>
</dbReference>
<protein>
    <submittedName>
        <fullName evidence="2">Uncharacterized protein</fullName>
    </submittedName>
</protein>
<keyword evidence="1" id="KW-0472">Membrane</keyword>
<dbReference type="OMA" id="TRATLMC"/>
<keyword evidence="1" id="KW-0812">Transmembrane</keyword>
<keyword evidence="1" id="KW-1133">Transmembrane helix</keyword>
<name>A0A0N0P2W6_LEPSE</name>
<evidence type="ECO:0000256" key="1">
    <source>
        <dbReference type="SAM" id="Phobius"/>
    </source>
</evidence>
<keyword evidence="3" id="KW-1185">Reference proteome</keyword>
<dbReference type="EMBL" id="LJSK01000375">
    <property type="protein sequence ID" value="KPI83439.1"/>
    <property type="molecule type" value="Genomic_DNA"/>
</dbReference>